<name>A0ABS9HGA7_9ACTN</name>
<dbReference type="EMBL" id="JAKJHZ010000010">
    <property type="protein sequence ID" value="MCF6379176.1"/>
    <property type="molecule type" value="Genomic_DNA"/>
</dbReference>
<dbReference type="RefSeq" id="WP_236403594.1">
    <property type="nucleotide sequence ID" value="NZ_JAKJHZ010000010.1"/>
</dbReference>
<evidence type="ECO:0000256" key="1">
    <source>
        <dbReference type="SAM" id="MobiDB-lite"/>
    </source>
</evidence>
<proteinExistence type="predicted"/>
<sequence length="302" mass="28642">MNDEGLSADEMAAESATALPDKEVVSILDLNADLDLAIDAAAPIDLAVGANANVAAPIDAAVGANVLSEGSSAQALADQGVMINQDVTGDATAESLQDSAIEQGDAASATDAAASTDVAAGGTEPTAAILDAGTVGDTVGGVTDGGTDGATDTVGGVTDGVTDTVDGVTDGTTGEVTDTVGGVTDGATDGVGGVTDGVGGVTDGVGGVTDDVSGMLDGNLLNVNVDLAADADIAAPINGAVAANANVAAPIDAAVSANIGSIDSDAVAVAQQDAIINQNITGDASATADQASEISQPDQPQP</sequence>
<organism evidence="2 3">
    <name type="scientific">Nocardioides potassii</name>
    <dbReference type="NCBI Taxonomy" id="2911371"/>
    <lineage>
        <taxon>Bacteria</taxon>
        <taxon>Bacillati</taxon>
        <taxon>Actinomycetota</taxon>
        <taxon>Actinomycetes</taxon>
        <taxon>Propionibacteriales</taxon>
        <taxon>Nocardioidaceae</taxon>
        <taxon>Nocardioides</taxon>
    </lineage>
</organism>
<gene>
    <name evidence="2" type="ORF">L2K70_16305</name>
</gene>
<reference evidence="2 3" key="1">
    <citation type="submission" date="2022-01" db="EMBL/GenBank/DDBJ databases">
        <title>Nocardioides sp. nov., an actinomycete isolated from mining soil.</title>
        <authorList>
            <person name="Liu L."/>
        </authorList>
    </citation>
    <scope>NUCLEOTIDE SEQUENCE [LARGE SCALE GENOMIC DNA]</scope>
    <source>
        <strain evidence="2 3">KLBMP 9356</strain>
    </source>
</reference>
<feature type="compositionally biased region" description="Low complexity" evidence="1">
    <location>
        <begin position="149"/>
        <end position="188"/>
    </location>
</feature>
<evidence type="ECO:0000313" key="2">
    <source>
        <dbReference type="EMBL" id="MCF6379176.1"/>
    </source>
</evidence>
<feature type="region of interest" description="Disordered" evidence="1">
    <location>
        <begin position="144"/>
        <end position="195"/>
    </location>
</feature>
<evidence type="ECO:0008006" key="4">
    <source>
        <dbReference type="Google" id="ProtNLM"/>
    </source>
</evidence>
<evidence type="ECO:0000313" key="3">
    <source>
        <dbReference type="Proteomes" id="UP001201161"/>
    </source>
</evidence>
<dbReference type="Proteomes" id="UP001201161">
    <property type="component" value="Unassembled WGS sequence"/>
</dbReference>
<comment type="caution">
    <text evidence="2">The sequence shown here is derived from an EMBL/GenBank/DDBJ whole genome shotgun (WGS) entry which is preliminary data.</text>
</comment>
<accession>A0ABS9HGA7</accession>
<keyword evidence="3" id="KW-1185">Reference proteome</keyword>
<protein>
    <recommendedName>
        <fullName evidence="4">Peptidoglycan-binding protein</fullName>
    </recommendedName>
</protein>